<name>A0A4S2KE60_9HYME</name>
<reference evidence="1 2" key="1">
    <citation type="journal article" date="2019" name="Philos. Trans. R. Soc. Lond., B, Biol. Sci.">
        <title>Ant behaviour and brain gene expression of defending hosts depend on the ecological success of the intruding social parasite.</title>
        <authorList>
            <person name="Kaur R."/>
            <person name="Stoldt M."/>
            <person name="Jongepier E."/>
            <person name="Feldmeyer B."/>
            <person name="Menzel F."/>
            <person name="Bornberg-Bauer E."/>
            <person name="Foitzik S."/>
        </authorList>
    </citation>
    <scope>NUCLEOTIDE SEQUENCE [LARGE SCALE GENOMIC DNA]</scope>
    <source>
        <tissue evidence="1">Whole body</tissue>
    </source>
</reference>
<organism evidence="1 2">
    <name type="scientific">Temnothorax longispinosus</name>
    <dbReference type="NCBI Taxonomy" id="300112"/>
    <lineage>
        <taxon>Eukaryota</taxon>
        <taxon>Metazoa</taxon>
        <taxon>Ecdysozoa</taxon>
        <taxon>Arthropoda</taxon>
        <taxon>Hexapoda</taxon>
        <taxon>Insecta</taxon>
        <taxon>Pterygota</taxon>
        <taxon>Neoptera</taxon>
        <taxon>Endopterygota</taxon>
        <taxon>Hymenoptera</taxon>
        <taxon>Apocrita</taxon>
        <taxon>Aculeata</taxon>
        <taxon>Formicoidea</taxon>
        <taxon>Formicidae</taxon>
        <taxon>Myrmicinae</taxon>
        <taxon>Temnothorax</taxon>
    </lineage>
</organism>
<accession>A0A4S2KE60</accession>
<sequence length="323" mass="36750">MPGVAERKDDCQEGGEAGALQEFTRGPVHEHVKVGPGAHRWLPSRMSSTCVNSYIYARVRLIYVYIHGKAAAAGTLEPAQIECRGTLYLASEYPALKPTITLFGSRLSAIPPLRARYTTRAAHSRSVVRHTTQRKGKKPQTLRYVWNEIARLKKSVMPRDGRYSSQISIIVTEIVFTEISRRNGKGCQEFTRIVAGVDYTKSDLIHESGAILKRFLLASTTRSHESIPSEFQRYKVQESHGISEGFAVTLQVVLSIRVSETIKIRRRLQKFLSKGTNDRRHIEFRSDGIHRIPHDVSDWLEGTPKEPRSRKNYPHDYKYIHVN</sequence>
<evidence type="ECO:0000313" key="1">
    <source>
        <dbReference type="EMBL" id="TGZ45838.1"/>
    </source>
</evidence>
<comment type="caution">
    <text evidence="1">The sequence shown here is derived from an EMBL/GenBank/DDBJ whole genome shotgun (WGS) entry which is preliminary data.</text>
</comment>
<protein>
    <submittedName>
        <fullName evidence="1">Uncharacterized protein</fullName>
    </submittedName>
</protein>
<dbReference type="EMBL" id="QBLH01003046">
    <property type="protein sequence ID" value="TGZ45838.1"/>
    <property type="molecule type" value="Genomic_DNA"/>
</dbReference>
<keyword evidence="2" id="KW-1185">Reference proteome</keyword>
<evidence type="ECO:0000313" key="2">
    <source>
        <dbReference type="Proteomes" id="UP000310200"/>
    </source>
</evidence>
<gene>
    <name evidence="1" type="ORF">DBV15_02678</name>
</gene>
<proteinExistence type="predicted"/>
<dbReference type="Proteomes" id="UP000310200">
    <property type="component" value="Unassembled WGS sequence"/>
</dbReference>
<dbReference type="AlphaFoldDB" id="A0A4S2KE60"/>